<evidence type="ECO:0000313" key="1">
    <source>
        <dbReference type="EMBL" id="KRY95885.1"/>
    </source>
</evidence>
<protein>
    <submittedName>
        <fullName evidence="1">Uncharacterized protein</fullName>
    </submittedName>
</protein>
<comment type="caution">
    <text evidence="1">The sequence shown here is derived from an EMBL/GenBank/DDBJ whole genome shotgun (WGS) entry which is preliminary data.</text>
</comment>
<dbReference type="EMBL" id="JYDP01003334">
    <property type="protein sequence ID" value="KRY95885.1"/>
    <property type="molecule type" value="Genomic_DNA"/>
</dbReference>
<name>A0A0V1GCD3_9BILA</name>
<dbReference type="Proteomes" id="UP000055024">
    <property type="component" value="Unassembled WGS sequence"/>
</dbReference>
<evidence type="ECO:0000313" key="2">
    <source>
        <dbReference type="Proteomes" id="UP000055024"/>
    </source>
</evidence>
<proteinExistence type="predicted"/>
<gene>
    <name evidence="1" type="ORF">T11_10814</name>
</gene>
<sequence length="41" mass="4863">MACFKENSNDLFIVLLIPKYNIMQDIDNRSTTLDENRIFIL</sequence>
<reference evidence="1 2" key="1">
    <citation type="submission" date="2015-01" db="EMBL/GenBank/DDBJ databases">
        <title>Evolution of Trichinella species and genotypes.</title>
        <authorList>
            <person name="Korhonen P.K."/>
            <person name="Edoardo P."/>
            <person name="Giuseppe L.R."/>
            <person name="Gasser R.B."/>
        </authorList>
    </citation>
    <scope>NUCLEOTIDE SEQUENCE [LARGE SCALE GENOMIC DNA]</scope>
    <source>
        <strain evidence="1">ISS1029</strain>
    </source>
</reference>
<keyword evidence="2" id="KW-1185">Reference proteome</keyword>
<accession>A0A0V1GCD3</accession>
<organism evidence="1 2">
    <name type="scientific">Trichinella zimbabwensis</name>
    <dbReference type="NCBI Taxonomy" id="268475"/>
    <lineage>
        <taxon>Eukaryota</taxon>
        <taxon>Metazoa</taxon>
        <taxon>Ecdysozoa</taxon>
        <taxon>Nematoda</taxon>
        <taxon>Enoplea</taxon>
        <taxon>Dorylaimia</taxon>
        <taxon>Trichinellida</taxon>
        <taxon>Trichinellidae</taxon>
        <taxon>Trichinella</taxon>
    </lineage>
</organism>
<dbReference type="AlphaFoldDB" id="A0A0V1GCD3"/>